<evidence type="ECO:0000313" key="2">
    <source>
        <dbReference type="Proteomes" id="UP000276899"/>
    </source>
</evidence>
<dbReference type="AlphaFoldDB" id="A0A3S4TB39"/>
<proteinExistence type="predicted"/>
<dbReference type="STRING" id="1278298.GCA_000428685_02440"/>
<name>A0A3S4TB39_9ACTO</name>
<keyword evidence="2" id="KW-1185">Reference proteome</keyword>
<accession>A0A3S4TB39</accession>
<dbReference type="EMBL" id="LR134363">
    <property type="protein sequence ID" value="VEG73810.1"/>
    <property type="molecule type" value="Genomic_DNA"/>
</dbReference>
<gene>
    <name evidence="1" type="ORF">NCTC11923_00422</name>
</gene>
<protein>
    <submittedName>
        <fullName evidence="1">Uncharacterized protein</fullName>
    </submittedName>
</protein>
<reference evidence="1 2" key="1">
    <citation type="submission" date="2018-12" db="EMBL/GenBank/DDBJ databases">
        <authorList>
            <consortium name="Pathogen Informatics"/>
        </authorList>
    </citation>
    <scope>NUCLEOTIDE SEQUENCE [LARGE SCALE GENOMIC DNA]</scope>
    <source>
        <strain evidence="1 2">NCTC11923</strain>
    </source>
</reference>
<organism evidence="1 2">
    <name type="scientific">Actinomyces slackii</name>
    <dbReference type="NCBI Taxonomy" id="52774"/>
    <lineage>
        <taxon>Bacteria</taxon>
        <taxon>Bacillati</taxon>
        <taxon>Actinomycetota</taxon>
        <taxon>Actinomycetes</taxon>
        <taxon>Actinomycetales</taxon>
        <taxon>Actinomycetaceae</taxon>
        <taxon>Actinomyces</taxon>
    </lineage>
</organism>
<dbReference type="KEGG" id="asla:NCTC11923_00422"/>
<dbReference type="RefSeq" id="WP_156907652.1">
    <property type="nucleotide sequence ID" value="NZ_CBCRWE010000046.1"/>
</dbReference>
<evidence type="ECO:0000313" key="1">
    <source>
        <dbReference type="EMBL" id="VEG73810.1"/>
    </source>
</evidence>
<sequence>MSIVIRRALINVVRCGALAWRHQRVMAIFLAAGLSACSGASNPTPSASPSPLTEETLCGVVSSQILRDDLGFQAESYSHRVDAPSESNSTGYFKCLMRSATDLRLIGINYGSIKTEDDKRLATDGTAVPTPPGNREGVLRVRDNFDGGSTLIWIYPDNRMITIWLQYGDGTGPGGGAEREDLTTLLDSLIEAIPAYVQTIDRSLHTRVPARSTDG</sequence>
<dbReference type="Proteomes" id="UP000276899">
    <property type="component" value="Chromosome"/>
</dbReference>